<organism evidence="1 2">
    <name type="scientific">Didymella exigua CBS 183.55</name>
    <dbReference type="NCBI Taxonomy" id="1150837"/>
    <lineage>
        <taxon>Eukaryota</taxon>
        <taxon>Fungi</taxon>
        <taxon>Dikarya</taxon>
        <taxon>Ascomycota</taxon>
        <taxon>Pezizomycotina</taxon>
        <taxon>Dothideomycetes</taxon>
        <taxon>Pleosporomycetidae</taxon>
        <taxon>Pleosporales</taxon>
        <taxon>Pleosporineae</taxon>
        <taxon>Didymellaceae</taxon>
        <taxon>Didymella</taxon>
    </lineage>
</organism>
<sequence length="197" mass="20703">MLDPALRKKEANTTWMSSGLGCDDAAGEGRIGDGPVDGGPNDCSPIEGGSNDVGPVAGQTMLGELLARSGARKSSAHCSKPFLVSWLSEMYFTSIDFPTLVCQTPRKGPFRDTATASNAIFDYNTASALLPSKASASCGTEPLDSWHAARSYYILTESSGKGSCVPSWSFIGVTCTVLKSSVEMMQIVAGPCRWACS</sequence>
<evidence type="ECO:0000313" key="1">
    <source>
        <dbReference type="EMBL" id="KAF1925982.1"/>
    </source>
</evidence>
<dbReference type="EMBL" id="ML978980">
    <property type="protein sequence ID" value="KAF1925982.1"/>
    <property type="molecule type" value="Genomic_DNA"/>
</dbReference>
<accession>A0A6A5RE90</accession>
<dbReference type="AlphaFoldDB" id="A0A6A5RE90"/>
<dbReference type="Proteomes" id="UP000800082">
    <property type="component" value="Unassembled WGS sequence"/>
</dbReference>
<gene>
    <name evidence="1" type="ORF">M421DRAFT_229121</name>
</gene>
<protein>
    <submittedName>
        <fullName evidence="1">Uncharacterized protein</fullName>
    </submittedName>
</protein>
<dbReference type="RefSeq" id="XP_033446234.1">
    <property type="nucleotide sequence ID" value="XM_033588390.1"/>
</dbReference>
<keyword evidence="2" id="KW-1185">Reference proteome</keyword>
<proteinExistence type="predicted"/>
<name>A0A6A5RE90_9PLEO</name>
<dbReference type="PROSITE" id="PS51257">
    <property type="entry name" value="PROKAR_LIPOPROTEIN"/>
    <property type="match status" value="1"/>
</dbReference>
<dbReference type="GeneID" id="54346037"/>
<evidence type="ECO:0000313" key="2">
    <source>
        <dbReference type="Proteomes" id="UP000800082"/>
    </source>
</evidence>
<reference evidence="1" key="1">
    <citation type="journal article" date="2020" name="Stud. Mycol.">
        <title>101 Dothideomycetes genomes: a test case for predicting lifestyles and emergence of pathogens.</title>
        <authorList>
            <person name="Haridas S."/>
            <person name="Albert R."/>
            <person name="Binder M."/>
            <person name="Bloem J."/>
            <person name="Labutti K."/>
            <person name="Salamov A."/>
            <person name="Andreopoulos B."/>
            <person name="Baker S."/>
            <person name="Barry K."/>
            <person name="Bills G."/>
            <person name="Bluhm B."/>
            <person name="Cannon C."/>
            <person name="Castanera R."/>
            <person name="Culley D."/>
            <person name="Daum C."/>
            <person name="Ezra D."/>
            <person name="Gonzalez J."/>
            <person name="Henrissat B."/>
            <person name="Kuo A."/>
            <person name="Liang C."/>
            <person name="Lipzen A."/>
            <person name="Lutzoni F."/>
            <person name="Magnuson J."/>
            <person name="Mondo S."/>
            <person name="Nolan M."/>
            <person name="Ohm R."/>
            <person name="Pangilinan J."/>
            <person name="Park H.-J."/>
            <person name="Ramirez L."/>
            <person name="Alfaro M."/>
            <person name="Sun H."/>
            <person name="Tritt A."/>
            <person name="Yoshinaga Y."/>
            <person name="Zwiers L.-H."/>
            <person name="Turgeon B."/>
            <person name="Goodwin S."/>
            <person name="Spatafora J."/>
            <person name="Crous P."/>
            <person name="Grigoriev I."/>
        </authorList>
    </citation>
    <scope>NUCLEOTIDE SEQUENCE</scope>
    <source>
        <strain evidence="1">CBS 183.55</strain>
    </source>
</reference>